<name>A0A1L7D5G2_9CORY</name>
<dbReference type="EMBL" id="CP009249">
    <property type="protein sequence ID" value="APT93406.1"/>
    <property type="molecule type" value="Genomic_DNA"/>
</dbReference>
<organism evidence="2 3">
    <name type="scientific">Corynebacterium phocae</name>
    <dbReference type="NCBI Taxonomy" id="161895"/>
    <lineage>
        <taxon>Bacteria</taxon>
        <taxon>Bacillati</taxon>
        <taxon>Actinomycetota</taxon>
        <taxon>Actinomycetes</taxon>
        <taxon>Mycobacteriales</taxon>
        <taxon>Corynebacteriaceae</taxon>
        <taxon>Corynebacterium</taxon>
    </lineage>
</organism>
<reference evidence="2 3" key="1">
    <citation type="submission" date="2014-08" db="EMBL/GenBank/DDBJ databases">
        <title>Complete genome sequence of Corynebacterium phocae M408/89/1(T)(=DSM 44612(T)), isolated from the common seal (Phoca vitulina).</title>
        <authorList>
            <person name="Ruckert C."/>
            <person name="Albersmeier A."/>
            <person name="Winkler A."/>
            <person name="Kalinowski J."/>
        </authorList>
    </citation>
    <scope>NUCLEOTIDE SEQUENCE [LARGE SCALE GENOMIC DNA]</scope>
    <source>
        <strain evidence="2 3">M408/89/1</strain>
    </source>
</reference>
<dbReference type="KEGG" id="cpho:CPHO_11485"/>
<accession>A0A1L7D5G2</accession>
<protein>
    <submittedName>
        <fullName evidence="2">Uncharacterized protein</fullName>
    </submittedName>
</protein>
<evidence type="ECO:0000256" key="1">
    <source>
        <dbReference type="SAM" id="MobiDB-lite"/>
    </source>
</evidence>
<evidence type="ECO:0000313" key="2">
    <source>
        <dbReference type="EMBL" id="APT93406.1"/>
    </source>
</evidence>
<feature type="region of interest" description="Disordered" evidence="1">
    <location>
        <begin position="44"/>
        <end position="63"/>
    </location>
</feature>
<proteinExistence type="predicted"/>
<evidence type="ECO:0000313" key="3">
    <source>
        <dbReference type="Proteomes" id="UP000185491"/>
    </source>
</evidence>
<dbReference type="AlphaFoldDB" id="A0A1L7D5G2"/>
<keyword evidence="3" id="KW-1185">Reference proteome</keyword>
<sequence>MGFLKNFWVVVSHQETKMVSFSILFLRYVRNPSALENPKIASATARQRCGEHPPRARQVAPEN</sequence>
<dbReference type="STRING" id="161895.CPHO_11485"/>
<dbReference type="Proteomes" id="UP000185491">
    <property type="component" value="Chromosome"/>
</dbReference>
<gene>
    <name evidence="2" type="ORF">CPHO_11485</name>
</gene>